<keyword evidence="2" id="KW-0812">Transmembrane</keyword>
<name>A0ABV9C969_9ACTN</name>
<proteinExistence type="predicted"/>
<evidence type="ECO:0008006" key="5">
    <source>
        <dbReference type="Google" id="ProtNLM"/>
    </source>
</evidence>
<feature type="transmembrane region" description="Helical" evidence="2">
    <location>
        <begin position="119"/>
        <end position="141"/>
    </location>
</feature>
<gene>
    <name evidence="3" type="ORF">ACFO60_01960</name>
</gene>
<keyword evidence="2" id="KW-1133">Transmembrane helix</keyword>
<evidence type="ECO:0000313" key="3">
    <source>
        <dbReference type="EMBL" id="MFC4529513.1"/>
    </source>
</evidence>
<dbReference type="RefSeq" id="WP_380836064.1">
    <property type="nucleotide sequence ID" value="NZ_JBHSFP010000001.1"/>
</dbReference>
<feature type="region of interest" description="Disordered" evidence="1">
    <location>
        <begin position="224"/>
        <end position="254"/>
    </location>
</feature>
<accession>A0ABV9C969</accession>
<evidence type="ECO:0000256" key="2">
    <source>
        <dbReference type="SAM" id="Phobius"/>
    </source>
</evidence>
<reference evidence="4" key="1">
    <citation type="journal article" date="2019" name="Int. J. Syst. Evol. Microbiol.">
        <title>The Global Catalogue of Microorganisms (GCM) 10K type strain sequencing project: providing services to taxonomists for standard genome sequencing and annotation.</title>
        <authorList>
            <consortium name="The Broad Institute Genomics Platform"/>
            <consortium name="The Broad Institute Genome Sequencing Center for Infectious Disease"/>
            <person name="Wu L."/>
            <person name="Ma J."/>
        </authorList>
    </citation>
    <scope>NUCLEOTIDE SEQUENCE [LARGE SCALE GENOMIC DNA]</scope>
    <source>
        <strain evidence="4">CGMCC 4.7132</strain>
    </source>
</reference>
<dbReference type="EMBL" id="JBHSFP010000001">
    <property type="protein sequence ID" value="MFC4529513.1"/>
    <property type="molecule type" value="Genomic_DNA"/>
</dbReference>
<evidence type="ECO:0000313" key="4">
    <source>
        <dbReference type="Proteomes" id="UP001596004"/>
    </source>
</evidence>
<sequence>MSYEHWEYGFYTGLAGSYAYCLVNPARGLMMAAAVTAVVSKPSALTGAGEKWGTTSESIKTLGVDLQKHLDDVPVTDWTADDKVAFKHAVDKVVGNLSEGANAHSDAARFMNGLGHLSANAALLSGVAGVFLTALTIYTMATRPVPGLNVAAQASAEAAATTTQLTLSGMMRKYGVVITAASLVAAAVFAKQGELAGQLATLQGKTEEMKQLGLPLSNVQPVDTTGQSGAPTGQNLGVTGQNGGLTGQNGAVTV</sequence>
<keyword evidence="4" id="KW-1185">Reference proteome</keyword>
<organism evidence="3 4">
    <name type="scientific">Sphaerisporangium dianthi</name>
    <dbReference type="NCBI Taxonomy" id="1436120"/>
    <lineage>
        <taxon>Bacteria</taxon>
        <taxon>Bacillati</taxon>
        <taxon>Actinomycetota</taxon>
        <taxon>Actinomycetes</taxon>
        <taxon>Streptosporangiales</taxon>
        <taxon>Streptosporangiaceae</taxon>
        <taxon>Sphaerisporangium</taxon>
    </lineage>
</organism>
<evidence type="ECO:0000256" key="1">
    <source>
        <dbReference type="SAM" id="MobiDB-lite"/>
    </source>
</evidence>
<protein>
    <recommendedName>
        <fullName evidence="5">ESX-1 secretion-associated protein EspA/EspE-like domain-containing protein</fullName>
    </recommendedName>
</protein>
<keyword evidence="2" id="KW-0472">Membrane</keyword>
<dbReference type="Proteomes" id="UP001596004">
    <property type="component" value="Unassembled WGS sequence"/>
</dbReference>
<comment type="caution">
    <text evidence="3">The sequence shown here is derived from an EMBL/GenBank/DDBJ whole genome shotgun (WGS) entry which is preliminary data.</text>
</comment>